<organism evidence="3 4">
    <name type="scientific">Corynebacterium phoceense</name>
    <dbReference type="NCBI Taxonomy" id="1686286"/>
    <lineage>
        <taxon>Bacteria</taxon>
        <taxon>Bacillati</taxon>
        <taxon>Actinomycetota</taxon>
        <taxon>Actinomycetes</taxon>
        <taxon>Mycobacteriales</taxon>
        <taxon>Corynebacteriaceae</taxon>
        <taxon>Corynebacterium</taxon>
    </lineage>
</organism>
<dbReference type="SUPFAM" id="SSF56801">
    <property type="entry name" value="Acetyl-CoA synthetase-like"/>
    <property type="match status" value="1"/>
</dbReference>
<dbReference type="Gene3D" id="3.30.300.30">
    <property type="match status" value="1"/>
</dbReference>
<dbReference type="InterPro" id="IPR020845">
    <property type="entry name" value="AMP-binding_CS"/>
</dbReference>
<dbReference type="Proteomes" id="UP000318080">
    <property type="component" value="Unassembled WGS sequence"/>
</dbReference>
<keyword evidence="4" id="KW-1185">Reference proteome</keyword>
<dbReference type="PANTHER" id="PTHR43767:SF12">
    <property type="entry name" value="AMP-DEPENDENT SYNTHETASE AND LIGASE"/>
    <property type="match status" value="1"/>
</dbReference>
<dbReference type="Gene3D" id="3.40.50.12780">
    <property type="entry name" value="N-terminal domain of ligase-like"/>
    <property type="match status" value="1"/>
</dbReference>
<evidence type="ECO:0000313" key="4">
    <source>
        <dbReference type="Proteomes" id="UP000318080"/>
    </source>
</evidence>
<dbReference type="AlphaFoldDB" id="A0A540R9C4"/>
<dbReference type="InterPro" id="IPR042099">
    <property type="entry name" value="ANL_N_sf"/>
</dbReference>
<comment type="caution">
    <text evidence="3">The sequence shown here is derived from an EMBL/GenBank/DDBJ whole genome shotgun (WGS) entry which is preliminary data.</text>
</comment>
<dbReference type="PROSITE" id="PS00455">
    <property type="entry name" value="AMP_BINDING"/>
    <property type="match status" value="1"/>
</dbReference>
<dbReference type="EMBL" id="VHIR01000002">
    <property type="protein sequence ID" value="TQE44342.1"/>
    <property type="molecule type" value="Genomic_DNA"/>
</dbReference>
<evidence type="ECO:0000259" key="2">
    <source>
        <dbReference type="Pfam" id="PF13193"/>
    </source>
</evidence>
<protein>
    <submittedName>
        <fullName evidence="3">AMP-binding protein</fullName>
    </submittedName>
</protein>
<dbReference type="InterPro" id="IPR045851">
    <property type="entry name" value="AMP-bd_C_sf"/>
</dbReference>
<dbReference type="STRING" id="1686286.GCA_900092335_00506"/>
<gene>
    <name evidence="3" type="ORF">EJK80_01780</name>
</gene>
<dbReference type="Pfam" id="PF00501">
    <property type="entry name" value="AMP-binding"/>
    <property type="match status" value="1"/>
</dbReference>
<dbReference type="PANTHER" id="PTHR43767">
    <property type="entry name" value="LONG-CHAIN-FATTY-ACID--COA LIGASE"/>
    <property type="match status" value="1"/>
</dbReference>
<evidence type="ECO:0000259" key="1">
    <source>
        <dbReference type="Pfam" id="PF00501"/>
    </source>
</evidence>
<name>A0A540R9C4_9CORY</name>
<reference evidence="3 4" key="1">
    <citation type="submission" date="2019-06" db="EMBL/GenBank/DDBJ databases">
        <title>Draft genome of C. phoceense Strain 272.</title>
        <authorList>
            <person name="Pacheco L.G.C."/>
            <person name="Barberis C.M."/>
            <person name="Almuzara M.N."/>
            <person name="Traglia G.M."/>
            <person name="Santos C.S."/>
            <person name="Rocha D.J.P.G."/>
            <person name="Aguiar E.R.G.R."/>
            <person name="Vay C.A."/>
        </authorList>
    </citation>
    <scope>NUCLEOTIDE SEQUENCE [LARGE SCALE GENOMIC DNA]</scope>
    <source>
        <strain evidence="3 4">272</strain>
    </source>
</reference>
<accession>A0A540R9C4</accession>
<proteinExistence type="predicted"/>
<dbReference type="GO" id="GO:0016877">
    <property type="term" value="F:ligase activity, forming carbon-sulfur bonds"/>
    <property type="evidence" value="ECO:0007669"/>
    <property type="project" value="UniProtKB-ARBA"/>
</dbReference>
<dbReference type="InterPro" id="IPR000873">
    <property type="entry name" value="AMP-dep_synth/lig_dom"/>
</dbReference>
<sequence length="504" mass="54337">METQPWHRFYGSWTPASLDYGDATLVSQLAETVATHPDRIALRYVDQVVTYASLDHEIDRLAAALAQLGVKPGAFVALALPNRPEHVIAFYAVLRLGATVVEHNPQFTAHELAPMVADHGARVAIAAGPAVTIFQDLDEIEHVINVDDDWNEFLSRGTELPERVTVTKTDVALILYTSGTTGTPKGAMLTHGNLAANALQMAAWRLPEEHPQALAVLPLFHSYGLTMSLTVGILSGATITLLPAPRMEFILSALSAHPPTWMPAVPTIYQRVISAAPQAHGIKQAISGAATLPAATVAEWEELTGGILVEGYGLTEAAPVVACNPLNEHRRAGCIGLPMPDTEVRISPESGELLVRGPQVFAGYLHNEEATRAAFEDGWLRTGDVATQDADGFLTLHARLKETIITGGFNVYPAEVENVLTAHPALSDAAVLGRAREDGSEDVVACIVIKNDGAHSAPTNDELRAWCHSMLARYKVPRSFVRVDDLGRDALGKLRRRSVAELFL</sequence>
<dbReference type="Pfam" id="PF13193">
    <property type="entry name" value="AMP-binding_C"/>
    <property type="match status" value="1"/>
</dbReference>
<dbReference type="InterPro" id="IPR025110">
    <property type="entry name" value="AMP-bd_C"/>
</dbReference>
<feature type="domain" description="AMP-dependent synthetase/ligase" evidence="1">
    <location>
        <begin position="30"/>
        <end position="365"/>
    </location>
</feature>
<dbReference type="InterPro" id="IPR050237">
    <property type="entry name" value="ATP-dep_AMP-bd_enzyme"/>
</dbReference>
<feature type="domain" description="AMP-binding enzyme C-terminal" evidence="2">
    <location>
        <begin position="415"/>
        <end position="493"/>
    </location>
</feature>
<evidence type="ECO:0000313" key="3">
    <source>
        <dbReference type="EMBL" id="TQE44342.1"/>
    </source>
</evidence>
<dbReference type="RefSeq" id="WP_141628518.1">
    <property type="nucleotide sequence ID" value="NZ_VHIR01000002.1"/>
</dbReference>